<dbReference type="AlphaFoldDB" id="A0A427B309"/>
<dbReference type="Proteomes" id="UP000287651">
    <property type="component" value="Unassembled WGS sequence"/>
</dbReference>
<name>A0A427B309_ENSVE</name>
<evidence type="ECO:0000259" key="1">
    <source>
        <dbReference type="Pfam" id="PF23299"/>
    </source>
</evidence>
<accession>A0A427B309</accession>
<proteinExistence type="predicted"/>
<dbReference type="EMBL" id="AMZH03000610">
    <property type="protein sequence ID" value="RRT82863.1"/>
    <property type="molecule type" value="Genomic_DNA"/>
</dbReference>
<gene>
    <name evidence="2" type="ORF">B296_00003990</name>
</gene>
<comment type="caution">
    <text evidence="2">The sequence shown here is derived from an EMBL/GenBank/DDBJ whole genome shotgun (WGS) entry which is preliminary data.</text>
</comment>
<protein>
    <recommendedName>
        <fullName evidence="1">DUF7081 domain-containing protein</fullName>
    </recommendedName>
</protein>
<sequence length="174" mass="19234">MAHGCSSDSGSYCAWPDAMGREERVGRDGLSFDSEFMDDGSNCHPSPVKENRLVAVPVVACSSGLGLPYAPEDWPCPGDRWRWKVGSRKSSSGHWVDRYLYAPPTCPKSAGSRRHGNGFPSRVSVEEYIRKEFPDADVNAFFSSFIWRVPCADFTPQKGPFFGLPSSLCIFCPL</sequence>
<evidence type="ECO:0000313" key="3">
    <source>
        <dbReference type="Proteomes" id="UP000287651"/>
    </source>
</evidence>
<evidence type="ECO:0000313" key="2">
    <source>
        <dbReference type="EMBL" id="RRT82863.1"/>
    </source>
</evidence>
<dbReference type="PANTHER" id="PTHR33345:SF6">
    <property type="entry name" value="OS03G0747200 PROTEIN"/>
    <property type="match status" value="1"/>
</dbReference>
<dbReference type="Pfam" id="PF23299">
    <property type="entry name" value="DUF7081"/>
    <property type="match status" value="1"/>
</dbReference>
<organism evidence="2 3">
    <name type="scientific">Ensete ventricosum</name>
    <name type="common">Abyssinian banana</name>
    <name type="synonym">Musa ensete</name>
    <dbReference type="NCBI Taxonomy" id="4639"/>
    <lineage>
        <taxon>Eukaryota</taxon>
        <taxon>Viridiplantae</taxon>
        <taxon>Streptophyta</taxon>
        <taxon>Embryophyta</taxon>
        <taxon>Tracheophyta</taxon>
        <taxon>Spermatophyta</taxon>
        <taxon>Magnoliopsida</taxon>
        <taxon>Liliopsida</taxon>
        <taxon>Zingiberales</taxon>
        <taxon>Musaceae</taxon>
        <taxon>Ensete</taxon>
    </lineage>
</organism>
<dbReference type="InterPro" id="IPR055508">
    <property type="entry name" value="DUF7081"/>
</dbReference>
<feature type="domain" description="DUF7081" evidence="1">
    <location>
        <begin position="57"/>
        <end position="151"/>
    </location>
</feature>
<reference evidence="2 3" key="1">
    <citation type="journal article" date="2014" name="Agronomy (Basel)">
        <title>A Draft Genome Sequence for Ensete ventricosum, the Drought-Tolerant Tree Against Hunger.</title>
        <authorList>
            <person name="Harrison J."/>
            <person name="Moore K.A."/>
            <person name="Paszkiewicz K."/>
            <person name="Jones T."/>
            <person name="Grant M."/>
            <person name="Ambacheew D."/>
            <person name="Muzemil S."/>
            <person name="Studholme D.J."/>
        </authorList>
    </citation>
    <scope>NUCLEOTIDE SEQUENCE [LARGE SCALE GENOMIC DNA]</scope>
</reference>
<dbReference type="PANTHER" id="PTHR33345">
    <property type="entry name" value="ADAPTER PROTEIN, PUTATIVE-RELATED"/>
    <property type="match status" value="1"/>
</dbReference>